<dbReference type="OrthoDB" id="341421at2759"/>
<dbReference type="EMBL" id="ML769662">
    <property type="protein sequence ID" value="KAE9390323.1"/>
    <property type="molecule type" value="Genomic_DNA"/>
</dbReference>
<evidence type="ECO:0008006" key="4">
    <source>
        <dbReference type="Google" id="ProtNLM"/>
    </source>
</evidence>
<name>A0A6A4GXZ9_9AGAR</name>
<reference evidence="2" key="1">
    <citation type="journal article" date="2019" name="Environ. Microbiol.">
        <title>Fungal ecological strategies reflected in gene transcription - a case study of two litter decomposers.</title>
        <authorList>
            <person name="Barbi F."/>
            <person name="Kohler A."/>
            <person name="Barry K."/>
            <person name="Baskaran P."/>
            <person name="Daum C."/>
            <person name="Fauchery L."/>
            <person name="Ihrmark K."/>
            <person name="Kuo A."/>
            <person name="LaButti K."/>
            <person name="Lipzen A."/>
            <person name="Morin E."/>
            <person name="Grigoriev I.V."/>
            <person name="Henrissat B."/>
            <person name="Lindahl B."/>
            <person name="Martin F."/>
        </authorList>
    </citation>
    <scope>NUCLEOTIDE SEQUENCE</scope>
    <source>
        <strain evidence="2">JB14</strain>
    </source>
</reference>
<keyword evidence="3" id="KW-1185">Reference proteome</keyword>
<proteinExistence type="predicted"/>
<dbReference type="InterPro" id="IPR016024">
    <property type="entry name" value="ARM-type_fold"/>
</dbReference>
<protein>
    <recommendedName>
        <fullName evidence="4">ARM repeat-containing protein</fullName>
    </recommendedName>
</protein>
<evidence type="ECO:0000313" key="3">
    <source>
        <dbReference type="Proteomes" id="UP000799118"/>
    </source>
</evidence>
<gene>
    <name evidence="2" type="ORF">BT96DRAFT_946213</name>
</gene>
<sequence>MPKGKSKRTSSATNISPRDFPGDVAHAGSWKNAVEIIRNRLRIPVIDEDLASDISTTSGLKKIYSHADDIYCRLDKALQEYEQHDRIVRGIIGIYTQIYEDSLLRNKFVEKGLLARLFPLLKRDACRNKVLSTLVNVSHHGGSKMHAEVAQYTLELVQTLLDYPDEPLTAKLIITVVSHSVSAAVNGPIEALRRQNLNQPRYTIDTRFLATLSECTFRSEPELDKFLVAGLKSKDWGIRGFCLGAIVRSFMLSGVVDRAQMDIDQLDQLLSKEHHVPSHILAAFNKYGIYRLQSYQQRETFQEIMNVVEAALQHRDYYVLGIKYAEFVLQTEYSLPDYPELPLKEVIPLCVNALRAKGSPGDMDRADIVELKYLVMHQRWDEISLKSQQCLLRNPNSPYTYYAISILPNSEDGLRAAKKGLKCKHINTFMKFQLLYCAVDLAAFLGISYFHQVEGHRRLMWEEAVAFLMSALEDSRTYIKEAPPDSIHLKTVLYWNIMLTLTLEGPNANLQLVQRAMKKLELSEDISNYLKAQILQTEGRGAAKMIVRLFKDAEWDWGEGIQSMDERLDEQVPAAEFSKAATDELALWLSDMSLGETFKCSAGIYGSRDVRIVTIPRPFSENVQDAGMPDIAIVSARNCIGQSIRNSVRLNKSISVVSKYGFKLKR</sequence>
<accession>A0A6A4GXZ9</accession>
<evidence type="ECO:0000256" key="1">
    <source>
        <dbReference type="SAM" id="MobiDB-lite"/>
    </source>
</evidence>
<feature type="region of interest" description="Disordered" evidence="1">
    <location>
        <begin position="1"/>
        <end position="20"/>
    </location>
</feature>
<evidence type="ECO:0000313" key="2">
    <source>
        <dbReference type="EMBL" id="KAE9390323.1"/>
    </source>
</evidence>
<dbReference type="AlphaFoldDB" id="A0A6A4GXZ9"/>
<dbReference type="SUPFAM" id="SSF48371">
    <property type="entry name" value="ARM repeat"/>
    <property type="match status" value="1"/>
</dbReference>
<organism evidence="2 3">
    <name type="scientific">Gymnopus androsaceus JB14</name>
    <dbReference type="NCBI Taxonomy" id="1447944"/>
    <lineage>
        <taxon>Eukaryota</taxon>
        <taxon>Fungi</taxon>
        <taxon>Dikarya</taxon>
        <taxon>Basidiomycota</taxon>
        <taxon>Agaricomycotina</taxon>
        <taxon>Agaricomycetes</taxon>
        <taxon>Agaricomycetidae</taxon>
        <taxon>Agaricales</taxon>
        <taxon>Marasmiineae</taxon>
        <taxon>Omphalotaceae</taxon>
        <taxon>Gymnopus</taxon>
    </lineage>
</organism>
<dbReference type="Proteomes" id="UP000799118">
    <property type="component" value="Unassembled WGS sequence"/>
</dbReference>